<organism evidence="1 2">
    <name type="scientific">Ephemerocybe angulata</name>
    <dbReference type="NCBI Taxonomy" id="980116"/>
    <lineage>
        <taxon>Eukaryota</taxon>
        <taxon>Fungi</taxon>
        <taxon>Dikarya</taxon>
        <taxon>Basidiomycota</taxon>
        <taxon>Agaricomycotina</taxon>
        <taxon>Agaricomycetes</taxon>
        <taxon>Agaricomycetidae</taxon>
        <taxon>Agaricales</taxon>
        <taxon>Agaricineae</taxon>
        <taxon>Psathyrellaceae</taxon>
        <taxon>Ephemerocybe</taxon>
    </lineage>
</organism>
<comment type="caution">
    <text evidence="1">The sequence shown here is derived from an EMBL/GenBank/DDBJ whole genome shotgun (WGS) entry which is preliminary data.</text>
</comment>
<name>A0A8H5BT27_9AGAR</name>
<proteinExistence type="predicted"/>
<sequence>MSASRRLAALEDYLTLMDGPVGMRLEMGMGMDIGGGARGEGATGSLTRPQLLDVLVDLRRTMEALDEARLRVASVLDVPGSAGESSFERVHAFGGGGFGGGFLLGSGGGGGGHVFHRGGFYGHECMDMESLSRMRRKNRTCLDDAILRCLIS</sequence>
<dbReference type="AlphaFoldDB" id="A0A8H5BT27"/>
<accession>A0A8H5BT27</accession>
<evidence type="ECO:0000313" key="2">
    <source>
        <dbReference type="Proteomes" id="UP000541558"/>
    </source>
</evidence>
<keyword evidence="2" id="KW-1185">Reference proteome</keyword>
<dbReference type="EMBL" id="JAACJK010000123">
    <property type="protein sequence ID" value="KAF5329060.1"/>
    <property type="molecule type" value="Genomic_DNA"/>
</dbReference>
<dbReference type="Proteomes" id="UP000541558">
    <property type="component" value="Unassembled WGS sequence"/>
</dbReference>
<reference evidence="1 2" key="1">
    <citation type="journal article" date="2020" name="ISME J.">
        <title>Uncovering the hidden diversity of litter-decomposition mechanisms in mushroom-forming fungi.</title>
        <authorList>
            <person name="Floudas D."/>
            <person name="Bentzer J."/>
            <person name="Ahren D."/>
            <person name="Johansson T."/>
            <person name="Persson P."/>
            <person name="Tunlid A."/>
        </authorList>
    </citation>
    <scope>NUCLEOTIDE SEQUENCE [LARGE SCALE GENOMIC DNA]</scope>
    <source>
        <strain evidence="1 2">CBS 175.51</strain>
    </source>
</reference>
<gene>
    <name evidence="1" type="ORF">D9611_013846</name>
</gene>
<evidence type="ECO:0000313" key="1">
    <source>
        <dbReference type="EMBL" id="KAF5329060.1"/>
    </source>
</evidence>
<protein>
    <submittedName>
        <fullName evidence="1">Uncharacterized protein</fullName>
    </submittedName>
</protein>